<feature type="chain" id="PRO_5014644514" evidence="1">
    <location>
        <begin position="26"/>
        <end position="249"/>
    </location>
</feature>
<keyword evidence="1" id="KW-0732">Signal</keyword>
<evidence type="ECO:0000256" key="1">
    <source>
        <dbReference type="SAM" id="SignalP"/>
    </source>
</evidence>
<feature type="signal peptide" evidence="1">
    <location>
        <begin position="1"/>
        <end position="25"/>
    </location>
</feature>
<dbReference type="VEuPathDB" id="FungiDB:RhiirA1_470100"/>
<reference evidence="2 3" key="2">
    <citation type="submission" date="2017-10" db="EMBL/GenBank/DDBJ databases">
        <title>Genome analyses suggest a sexual origin of heterokaryosis in a supposedly ancient asexual fungus.</title>
        <authorList>
            <person name="Corradi N."/>
            <person name="Sedzielewska K."/>
            <person name="Noel J."/>
            <person name="Charron P."/>
            <person name="Farinelli L."/>
            <person name="Marton T."/>
            <person name="Kruger M."/>
            <person name="Pelin A."/>
            <person name="Brachmann A."/>
            <person name="Corradi N."/>
        </authorList>
    </citation>
    <scope>NUCLEOTIDE SEQUENCE [LARGE SCALE GENOMIC DNA]</scope>
    <source>
        <strain evidence="2 3">A1</strain>
    </source>
</reference>
<evidence type="ECO:0000313" key="3">
    <source>
        <dbReference type="Proteomes" id="UP000232688"/>
    </source>
</evidence>
<sequence length="249" mass="28146">MPLFLHKTDARALLLFCSMARFTALGSPSLFDWAGIHFCLSQIKGFASHKNDWLCPQCNSAPEDLNHLWTCPYILPDLNPCLTHRSEVIKFRDSCLSAFLFLKSLDVAFQTGFSALDCWNYDTPSLSCLWLTRGLLPAHLTMFLKQYFPLSVIYKTISPLLNDFQVELYGEIWLCQNVLFHAWEESQGISAASKLHGLSLNSPTIITSSQLHKSSLATVSQDSWISWISSSIIQGGSWISHLDFLHRLT</sequence>
<dbReference type="AlphaFoldDB" id="A0A2N0R6Q8"/>
<gene>
    <name evidence="2" type="ORF">RhiirA1_470100</name>
</gene>
<organism evidence="2 3">
    <name type="scientific">Rhizophagus irregularis</name>
    <dbReference type="NCBI Taxonomy" id="588596"/>
    <lineage>
        <taxon>Eukaryota</taxon>
        <taxon>Fungi</taxon>
        <taxon>Fungi incertae sedis</taxon>
        <taxon>Mucoromycota</taxon>
        <taxon>Glomeromycotina</taxon>
        <taxon>Glomeromycetes</taxon>
        <taxon>Glomerales</taxon>
        <taxon>Glomeraceae</taxon>
        <taxon>Rhizophagus</taxon>
    </lineage>
</organism>
<proteinExistence type="predicted"/>
<dbReference type="Proteomes" id="UP000232688">
    <property type="component" value="Unassembled WGS sequence"/>
</dbReference>
<name>A0A2N0R6Q8_9GLOM</name>
<evidence type="ECO:0000313" key="2">
    <source>
        <dbReference type="EMBL" id="PKC58998.1"/>
    </source>
</evidence>
<protein>
    <submittedName>
        <fullName evidence="2">Uncharacterized protein</fullName>
    </submittedName>
</protein>
<comment type="caution">
    <text evidence="2">The sequence shown here is derived from an EMBL/GenBank/DDBJ whole genome shotgun (WGS) entry which is preliminary data.</text>
</comment>
<feature type="non-terminal residue" evidence="2">
    <location>
        <position position="249"/>
    </location>
</feature>
<dbReference type="EMBL" id="LLXH01001416">
    <property type="protein sequence ID" value="PKC58998.1"/>
    <property type="molecule type" value="Genomic_DNA"/>
</dbReference>
<reference evidence="2 3" key="1">
    <citation type="submission" date="2017-10" db="EMBL/GenBank/DDBJ databases">
        <title>Extensive intraspecific genome diversity in a model arbuscular mycorrhizal fungus.</title>
        <authorList>
            <person name="Chen E.C.H."/>
            <person name="Morin E."/>
            <person name="Baudet D."/>
            <person name="Noel J."/>
            <person name="Ndikumana S."/>
            <person name="Charron P."/>
            <person name="St-Onge C."/>
            <person name="Giorgi J."/>
            <person name="Grigoriev I.V."/>
            <person name="Roux C."/>
            <person name="Martin F.M."/>
            <person name="Corradi N."/>
        </authorList>
    </citation>
    <scope>NUCLEOTIDE SEQUENCE [LARGE SCALE GENOMIC DNA]</scope>
    <source>
        <strain evidence="2 3">A1</strain>
    </source>
</reference>
<accession>A0A2N0R6Q8</accession>